<proteinExistence type="predicted"/>
<reference evidence="2 3" key="1">
    <citation type="submission" date="2019-10" db="EMBL/GenBank/DDBJ databases">
        <title>Gracilibacillus salitolerans sp. nov., a moderate halophile isolated from a saline soil in northwest China.</title>
        <authorList>
            <person name="Gan L."/>
        </authorList>
    </citation>
    <scope>NUCLEOTIDE SEQUENCE [LARGE SCALE GENOMIC DNA]</scope>
    <source>
        <strain evidence="2 3">TP2-8</strain>
    </source>
</reference>
<feature type="chain" id="PRO_5026923255" evidence="1">
    <location>
        <begin position="28"/>
        <end position="229"/>
    </location>
</feature>
<evidence type="ECO:0000313" key="2">
    <source>
        <dbReference type="EMBL" id="MRI65985.1"/>
    </source>
</evidence>
<keyword evidence="3" id="KW-1185">Reference proteome</keyword>
<dbReference type="Proteomes" id="UP000435187">
    <property type="component" value="Unassembled WGS sequence"/>
</dbReference>
<accession>A0A6N7QYN0</accession>
<dbReference type="AlphaFoldDB" id="A0A6N7QYN0"/>
<feature type="signal peptide" evidence="1">
    <location>
        <begin position="1"/>
        <end position="27"/>
    </location>
</feature>
<protein>
    <submittedName>
        <fullName evidence="2">Uncharacterized protein</fullName>
    </submittedName>
</protein>
<keyword evidence="1" id="KW-0732">Signal</keyword>
<evidence type="ECO:0000256" key="1">
    <source>
        <dbReference type="SAM" id="SignalP"/>
    </source>
</evidence>
<evidence type="ECO:0000313" key="3">
    <source>
        <dbReference type="Proteomes" id="UP000435187"/>
    </source>
</evidence>
<gene>
    <name evidence="2" type="ORF">GH885_06465</name>
</gene>
<dbReference type="EMBL" id="WJEE01000010">
    <property type="protein sequence ID" value="MRI65985.1"/>
    <property type="molecule type" value="Genomic_DNA"/>
</dbReference>
<name>A0A6N7QYN0_9BACI</name>
<sequence length="229" mass="26423">MKSWLKKVMLFGLIAGSAFVLPTTIFAEANAEELEGTMIELEEGMNHNEIIEDAQQYIEEHLSDSFAGLYVDREEKQTGVIVLMFTESIADEHRQALEGFAKQPEDIEIREVDYTEEQLIEKQREIDQDGFEYDDFSIYYTGVDIIDGKVEVGIDPLNEENIQFLQDKYGEELIDVVEGEQATTLEMTTMDAEMESQQLEDKVVTTQQEQDDERNFFQKIIDTLKGWFS</sequence>
<comment type="caution">
    <text evidence="2">The sequence shown here is derived from an EMBL/GenBank/DDBJ whole genome shotgun (WGS) entry which is preliminary data.</text>
</comment>
<organism evidence="2 3">
    <name type="scientific">Gracilibacillus thailandensis</name>
    <dbReference type="NCBI Taxonomy" id="563735"/>
    <lineage>
        <taxon>Bacteria</taxon>
        <taxon>Bacillati</taxon>
        <taxon>Bacillota</taxon>
        <taxon>Bacilli</taxon>
        <taxon>Bacillales</taxon>
        <taxon>Bacillaceae</taxon>
        <taxon>Gracilibacillus</taxon>
    </lineage>
</organism>
<dbReference type="RefSeq" id="WP_153834757.1">
    <property type="nucleotide sequence ID" value="NZ_JBHUMW010000022.1"/>
</dbReference>